<dbReference type="InterPro" id="IPR035979">
    <property type="entry name" value="RBD_domain_sf"/>
</dbReference>
<sequence length="526" mass="57316">MANEAPKPARGGLSLYANLLNPNSATTGTISSAPVTYTKPAENTPEDDAVKRQQALAASLRFQPTKRPQLAAQKAKAKAIAGKFATLSSSIATTAAVPSGSADNAATESHVPQPSAPKTTLADWTATADDDDVNEFYTSNRPQPRGNRKKRKKNKDNAEIYQNWDDIYDPSRPNNYEEYKHSEEKIREVREWKDLLYRHRMKRRSTSDSEENDDSRRLMNRQFAPPGMSFAPPPNLNDESPPAPPAAASPPPPPPPADLPDDPTGEDAYLRRMRLTQTQPAQPPPPSPPPALENPPPAQISRAPVRYNLPSAPEEIPASEAELAEKLAVSDQAADDGSDEPKSTRPGQKGFAERLMSKYGWSKGQGLGAQGTGIVNPLYAKVDKRKKKSDAEGGGYATPAGTGKILGGHKPKSAQADEEGKFGAMSEVVRLEGMLNGLDLDEELDQEEGGIMQEIGEECGEKYGSVQRVYIHRPESEEGEALVFVHFVSQLSALRAVNALEGRIFNGNAIKARFWPKERFDLGEYD</sequence>
<dbReference type="SMART" id="SM00443">
    <property type="entry name" value="G_patch"/>
    <property type="match status" value="1"/>
</dbReference>
<evidence type="ECO:0000313" key="6">
    <source>
        <dbReference type="Proteomes" id="UP001161757"/>
    </source>
</evidence>
<dbReference type="GO" id="GO:0071011">
    <property type="term" value="C:precatalytic spliceosome"/>
    <property type="evidence" value="ECO:0007669"/>
    <property type="project" value="TreeGrafter"/>
</dbReference>
<feature type="compositionally biased region" description="Low complexity" evidence="2">
    <location>
        <begin position="309"/>
        <end position="321"/>
    </location>
</feature>
<feature type="compositionally biased region" description="Polar residues" evidence="2">
    <location>
        <begin position="101"/>
        <end position="118"/>
    </location>
</feature>
<dbReference type="InterPro" id="IPR012677">
    <property type="entry name" value="Nucleotide-bd_a/b_plait_sf"/>
</dbReference>
<dbReference type="Proteomes" id="UP001161757">
    <property type="component" value="Unassembled WGS sequence"/>
</dbReference>
<accession>A0AAN6EVG0</accession>
<evidence type="ECO:0000313" key="5">
    <source>
        <dbReference type="EMBL" id="KAJ8990567.1"/>
    </source>
</evidence>
<evidence type="ECO:0008006" key="7">
    <source>
        <dbReference type="Google" id="ProtNLM"/>
    </source>
</evidence>
<feature type="region of interest" description="Disordered" evidence="2">
    <location>
        <begin position="196"/>
        <end position="351"/>
    </location>
</feature>
<comment type="caution">
    <text evidence="5">The sequence shown here is derived from an EMBL/GenBank/DDBJ whole genome shotgun (WGS) entry which is preliminary data.</text>
</comment>
<dbReference type="Gene3D" id="3.30.70.330">
    <property type="match status" value="1"/>
</dbReference>
<keyword evidence="1" id="KW-0694">RNA-binding</keyword>
<gene>
    <name evidence="5" type="ORF">HRR80_005345</name>
</gene>
<dbReference type="PROSITE" id="PS50174">
    <property type="entry name" value="G_PATCH"/>
    <property type="match status" value="1"/>
</dbReference>
<name>A0AAN6EVG0_EXODE</name>
<feature type="region of interest" description="Disordered" evidence="2">
    <location>
        <begin position="24"/>
        <end position="52"/>
    </location>
</feature>
<dbReference type="InterPro" id="IPR003954">
    <property type="entry name" value="RRM_euk-type"/>
</dbReference>
<dbReference type="FunFam" id="3.30.70.330:FF:000495">
    <property type="entry name" value="Putative G-patch DNA repair protein (Drt111)"/>
    <property type="match status" value="1"/>
</dbReference>
<dbReference type="SUPFAM" id="SSF54928">
    <property type="entry name" value="RNA-binding domain, RBD"/>
    <property type="match status" value="1"/>
</dbReference>
<feature type="domain" description="G-patch" evidence="4">
    <location>
        <begin position="348"/>
        <end position="399"/>
    </location>
</feature>
<feature type="compositionally biased region" description="Pro residues" evidence="2">
    <location>
        <begin position="281"/>
        <end position="298"/>
    </location>
</feature>
<feature type="region of interest" description="Disordered" evidence="2">
    <location>
        <begin position="95"/>
        <end position="184"/>
    </location>
</feature>
<dbReference type="GO" id="GO:0003723">
    <property type="term" value="F:RNA binding"/>
    <property type="evidence" value="ECO:0007669"/>
    <property type="project" value="UniProtKB-UniRule"/>
</dbReference>
<evidence type="ECO:0000259" key="3">
    <source>
        <dbReference type="PROSITE" id="PS50102"/>
    </source>
</evidence>
<dbReference type="InterPro" id="IPR000504">
    <property type="entry name" value="RRM_dom"/>
</dbReference>
<evidence type="ECO:0000256" key="1">
    <source>
        <dbReference type="PROSITE-ProRule" id="PRU00176"/>
    </source>
</evidence>
<organism evidence="5 6">
    <name type="scientific">Exophiala dermatitidis</name>
    <name type="common">Black yeast-like fungus</name>
    <name type="synonym">Wangiella dermatitidis</name>
    <dbReference type="NCBI Taxonomy" id="5970"/>
    <lineage>
        <taxon>Eukaryota</taxon>
        <taxon>Fungi</taxon>
        <taxon>Dikarya</taxon>
        <taxon>Ascomycota</taxon>
        <taxon>Pezizomycotina</taxon>
        <taxon>Eurotiomycetes</taxon>
        <taxon>Chaetothyriomycetidae</taxon>
        <taxon>Chaetothyriales</taxon>
        <taxon>Herpotrichiellaceae</taxon>
        <taxon>Exophiala</taxon>
    </lineage>
</organism>
<dbReference type="EMBL" id="JAJGCB010000010">
    <property type="protein sequence ID" value="KAJ8990567.1"/>
    <property type="molecule type" value="Genomic_DNA"/>
</dbReference>
<dbReference type="InterPro" id="IPR040052">
    <property type="entry name" value="RBM17"/>
</dbReference>
<evidence type="ECO:0000256" key="2">
    <source>
        <dbReference type="SAM" id="MobiDB-lite"/>
    </source>
</evidence>
<dbReference type="AlphaFoldDB" id="A0AAN6EVG0"/>
<protein>
    <recommendedName>
        <fullName evidence="7">G-patch domain-containing protein</fullName>
    </recommendedName>
</protein>
<proteinExistence type="predicted"/>
<feature type="compositionally biased region" description="Basic and acidic residues" evidence="2">
    <location>
        <begin position="175"/>
        <end position="184"/>
    </location>
</feature>
<dbReference type="Pfam" id="PF01585">
    <property type="entry name" value="G-patch"/>
    <property type="match status" value="1"/>
</dbReference>
<dbReference type="GO" id="GO:0045292">
    <property type="term" value="P:mRNA cis splicing, via spliceosome"/>
    <property type="evidence" value="ECO:0007669"/>
    <property type="project" value="InterPro"/>
</dbReference>
<reference evidence="5" key="1">
    <citation type="submission" date="2023-01" db="EMBL/GenBank/DDBJ databases">
        <title>Exophiala dermititidis isolated from Cystic Fibrosis Patient.</title>
        <authorList>
            <person name="Kurbessoian T."/>
            <person name="Crocker A."/>
            <person name="Murante D."/>
            <person name="Hogan D.A."/>
            <person name="Stajich J.E."/>
        </authorList>
    </citation>
    <scope>NUCLEOTIDE SEQUENCE</scope>
    <source>
        <strain evidence="5">Ex8</strain>
    </source>
</reference>
<dbReference type="InterPro" id="IPR000467">
    <property type="entry name" value="G_patch_dom"/>
</dbReference>
<evidence type="ECO:0000259" key="4">
    <source>
        <dbReference type="PROSITE" id="PS50174"/>
    </source>
</evidence>
<dbReference type="PROSITE" id="PS50102">
    <property type="entry name" value="RRM"/>
    <property type="match status" value="1"/>
</dbReference>
<dbReference type="SMART" id="SM00361">
    <property type="entry name" value="RRM_1"/>
    <property type="match status" value="1"/>
</dbReference>
<feature type="region of interest" description="Disordered" evidence="2">
    <location>
        <begin position="385"/>
        <end position="418"/>
    </location>
</feature>
<dbReference type="PANTHER" id="PTHR13288:SF8">
    <property type="entry name" value="SPLICING FACTOR 45"/>
    <property type="match status" value="1"/>
</dbReference>
<dbReference type="PANTHER" id="PTHR13288">
    <property type="entry name" value="SPLICING FACTOR 45 SPF45"/>
    <property type="match status" value="1"/>
</dbReference>
<feature type="compositionally biased region" description="Pro residues" evidence="2">
    <location>
        <begin position="231"/>
        <end position="258"/>
    </location>
</feature>
<feature type="domain" description="RRM" evidence="3">
    <location>
        <begin position="434"/>
        <end position="517"/>
    </location>
</feature>
<feature type="compositionally biased region" description="Polar residues" evidence="2">
    <location>
        <begin position="24"/>
        <end position="35"/>
    </location>
</feature>